<keyword evidence="6" id="KW-0238">DNA-binding</keyword>
<dbReference type="InterPro" id="IPR011006">
    <property type="entry name" value="CheY-like_superfamily"/>
</dbReference>
<dbReference type="GO" id="GO:0003700">
    <property type="term" value="F:DNA-binding transcription factor activity"/>
    <property type="evidence" value="ECO:0007669"/>
    <property type="project" value="InterPro"/>
</dbReference>
<evidence type="ECO:0000313" key="11">
    <source>
        <dbReference type="EMBL" id="TWE05150.1"/>
    </source>
</evidence>
<accession>A0A561DP62</accession>
<comment type="subcellular location">
    <subcellularLocation>
        <location evidence="1">Cytoplasm</location>
    </subcellularLocation>
</comment>
<comment type="caution">
    <text evidence="11">The sequence shown here is derived from an EMBL/GenBank/DDBJ whole genome shotgun (WGS) entry which is preliminary data.</text>
</comment>
<dbReference type="PROSITE" id="PS01124">
    <property type="entry name" value="HTH_ARAC_FAMILY_2"/>
    <property type="match status" value="1"/>
</dbReference>
<dbReference type="Pfam" id="PF12833">
    <property type="entry name" value="HTH_18"/>
    <property type="match status" value="1"/>
</dbReference>
<evidence type="ECO:0000256" key="1">
    <source>
        <dbReference type="ARBA" id="ARBA00004496"/>
    </source>
</evidence>
<keyword evidence="7" id="KW-0804">Transcription</keyword>
<dbReference type="SUPFAM" id="SSF52172">
    <property type="entry name" value="CheY-like"/>
    <property type="match status" value="1"/>
</dbReference>
<dbReference type="PROSITE" id="PS50110">
    <property type="entry name" value="RESPONSE_REGULATORY"/>
    <property type="match status" value="1"/>
</dbReference>
<evidence type="ECO:0000256" key="2">
    <source>
        <dbReference type="ARBA" id="ARBA00022490"/>
    </source>
</evidence>
<gene>
    <name evidence="11" type="ORF">FB550_103326</name>
</gene>
<dbReference type="InterPro" id="IPR001789">
    <property type="entry name" value="Sig_transdc_resp-reg_receiver"/>
</dbReference>
<evidence type="ECO:0000256" key="6">
    <source>
        <dbReference type="ARBA" id="ARBA00023125"/>
    </source>
</evidence>
<dbReference type="PANTHER" id="PTHR42713">
    <property type="entry name" value="HISTIDINE KINASE-RELATED"/>
    <property type="match status" value="1"/>
</dbReference>
<dbReference type="AlphaFoldDB" id="A0A561DP62"/>
<dbReference type="CDD" id="cd17536">
    <property type="entry name" value="REC_YesN-like"/>
    <property type="match status" value="1"/>
</dbReference>
<dbReference type="Pfam" id="PF00072">
    <property type="entry name" value="Response_reg"/>
    <property type="match status" value="1"/>
</dbReference>
<feature type="domain" description="HTH araC/xylS-type" evidence="9">
    <location>
        <begin position="415"/>
        <end position="517"/>
    </location>
</feature>
<dbReference type="SMART" id="SM00448">
    <property type="entry name" value="REC"/>
    <property type="match status" value="1"/>
</dbReference>
<dbReference type="GO" id="GO:0000160">
    <property type="term" value="P:phosphorelay signal transduction system"/>
    <property type="evidence" value="ECO:0007669"/>
    <property type="project" value="UniProtKB-KW"/>
</dbReference>
<organism evidence="11 12">
    <name type="scientific">Neobacillus bataviensis</name>
    <dbReference type="NCBI Taxonomy" id="220685"/>
    <lineage>
        <taxon>Bacteria</taxon>
        <taxon>Bacillati</taxon>
        <taxon>Bacillota</taxon>
        <taxon>Bacilli</taxon>
        <taxon>Bacillales</taxon>
        <taxon>Bacillaceae</taxon>
        <taxon>Neobacillus</taxon>
    </lineage>
</organism>
<keyword evidence="2" id="KW-0963">Cytoplasm</keyword>
<feature type="domain" description="Response regulatory" evidence="10">
    <location>
        <begin position="4"/>
        <end position="121"/>
    </location>
</feature>
<evidence type="ECO:0000313" key="12">
    <source>
        <dbReference type="Proteomes" id="UP000319671"/>
    </source>
</evidence>
<evidence type="ECO:0000256" key="5">
    <source>
        <dbReference type="ARBA" id="ARBA00023015"/>
    </source>
</evidence>
<keyword evidence="12" id="KW-1185">Reference proteome</keyword>
<evidence type="ECO:0000256" key="3">
    <source>
        <dbReference type="ARBA" id="ARBA00022553"/>
    </source>
</evidence>
<dbReference type="InterPro" id="IPR051552">
    <property type="entry name" value="HptR"/>
</dbReference>
<dbReference type="Gene3D" id="1.10.10.60">
    <property type="entry name" value="Homeodomain-like"/>
    <property type="match status" value="2"/>
</dbReference>
<reference evidence="11 12" key="1">
    <citation type="submission" date="2019-06" db="EMBL/GenBank/DDBJ databases">
        <title>Sorghum-associated microbial communities from plants grown in Nebraska, USA.</title>
        <authorList>
            <person name="Schachtman D."/>
        </authorList>
    </citation>
    <scope>NUCLEOTIDE SEQUENCE [LARGE SCALE GENOMIC DNA]</scope>
    <source>
        <strain evidence="11 12">2482</strain>
    </source>
</reference>
<evidence type="ECO:0000256" key="8">
    <source>
        <dbReference type="PROSITE-ProRule" id="PRU00169"/>
    </source>
</evidence>
<feature type="modified residue" description="4-aspartylphosphate" evidence="8">
    <location>
        <position position="56"/>
    </location>
</feature>
<dbReference type="GO" id="GO:0005737">
    <property type="term" value="C:cytoplasm"/>
    <property type="evidence" value="ECO:0007669"/>
    <property type="project" value="UniProtKB-SubCell"/>
</dbReference>
<evidence type="ECO:0000259" key="10">
    <source>
        <dbReference type="PROSITE" id="PS50110"/>
    </source>
</evidence>
<keyword evidence="5" id="KW-0805">Transcription regulation</keyword>
<dbReference type="SUPFAM" id="SSF46689">
    <property type="entry name" value="Homeodomain-like"/>
    <property type="match status" value="1"/>
</dbReference>
<keyword evidence="3 8" id="KW-0597">Phosphoprotein</keyword>
<protein>
    <submittedName>
        <fullName evidence="11">AraC family two component transcriptional regulator</fullName>
    </submittedName>
</protein>
<dbReference type="PANTHER" id="PTHR42713:SF3">
    <property type="entry name" value="TRANSCRIPTIONAL REGULATORY PROTEIN HPTR"/>
    <property type="match status" value="1"/>
</dbReference>
<dbReference type="Proteomes" id="UP000319671">
    <property type="component" value="Unassembled WGS sequence"/>
</dbReference>
<dbReference type="EMBL" id="VIVN01000003">
    <property type="protein sequence ID" value="TWE05150.1"/>
    <property type="molecule type" value="Genomic_DNA"/>
</dbReference>
<dbReference type="RefSeq" id="WP_144563740.1">
    <property type="nucleotide sequence ID" value="NZ_VIVN01000003.1"/>
</dbReference>
<evidence type="ECO:0000256" key="4">
    <source>
        <dbReference type="ARBA" id="ARBA00023012"/>
    </source>
</evidence>
<dbReference type="InterPro" id="IPR018060">
    <property type="entry name" value="HTH_AraC"/>
</dbReference>
<proteinExistence type="predicted"/>
<dbReference type="Gene3D" id="3.40.50.2300">
    <property type="match status" value="1"/>
</dbReference>
<evidence type="ECO:0000256" key="7">
    <source>
        <dbReference type="ARBA" id="ARBA00023163"/>
    </source>
</evidence>
<dbReference type="InterPro" id="IPR009057">
    <property type="entry name" value="Homeodomain-like_sf"/>
</dbReference>
<dbReference type="GO" id="GO:0043565">
    <property type="term" value="F:sequence-specific DNA binding"/>
    <property type="evidence" value="ECO:0007669"/>
    <property type="project" value="InterPro"/>
</dbReference>
<keyword evidence="4" id="KW-0902">Two-component regulatory system</keyword>
<name>A0A561DP62_9BACI</name>
<sequence length="518" mass="60251">MTYKVLLADDEKIIVEGISSLVDWKSLDTELVATARNGIEAYEKIVELKPDIVISDIRMPGMDGLSLVSKIHEELPSIKFILLSGFSEFEYARTAMHYGVKNYLLKPCNEDKITAALTEIINELKDKKVQDTFVSELREKYKKAQPYIKTHLLTEFLTSKSYSNKDLSYYQQLFDIKFKDQKVRLILFKLEGEFSYEQLFAIKNIGEEIFDSILLSSNIGESALFLIEDDDHSDKLHDQIEQIRELIFQYYKRDTTVAISEGDHVRNARKLYREAMECLEHRFYLGEGTIITKKDILPINTNFPKDFFLIDEQQIVLKIKSGHFQDVCKEITRTFEKMADLRMGIDMTKSYCIQLYISIIQTVDTEHMQDYLMGTSTLLGMETVQQMKEYIETTAKKMTNEYYQQFKSKQSSVISRVIEVVKLNLGNPNLSLKMVANEFLFMNPDYLGKLFRQETGQRFSAYLTKLRIEKALDYILTMDHVKVVTLAEMIGFGNNPQYFSQVFKKYTGYTPSEYKNVT</sequence>
<evidence type="ECO:0000259" key="9">
    <source>
        <dbReference type="PROSITE" id="PS01124"/>
    </source>
</evidence>
<dbReference type="SMART" id="SM00342">
    <property type="entry name" value="HTH_ARAC"/>
    <property type="match status" value="1"/>
</dbReference>